<dbReference type="SMART" id="SM00220">
    <property type="entry name" value="S_TKc"/>
    <property type="match status" value="1"/>
</dbReference>
<dbReference type="PROSITE" id="PS50824">
    <property type="entry name" value="DAPIN"/>
    <property type="match status" value="1"/>
</dbReference>
<dbReference type="GO" id="GO:1990604">
    <property type="term" value="C:IRE1-TRAF2-ASK1 complex"/>
    <property type="evidence" value="ECO:0007669"/>
    <property type="project" value="TreeGrafter"/>
</dbReference>
<proteinExistence type="predicted"/>
<accession>A0A8M1KL08</accession>
<dbReference type="KEGG" id="char:116221735"/>
<dbReference type="PANTHER" id="PTHR13954:SF28">
    <property type="match status" value="1"/>
</dbReference>
<dbReference type="SMART" id="SM01289">
    <property type="entry name" value="PYRIN"/>
    <property type="match status" value="1"/>
</dbReference>
<dbReference type="PROSITE" id="PS00108">
    <property type="entry name" value="PROTEIN_KINASE_ST"/>
    <property type="match status" value="1"/>
</dbReference>
<dbReference type="InterPro" id="IPR004020">
    <property type="entry name" value="DAPIN"/>
</dbReference>
<organism evidence="4 5">
    <name type="scientific">Clupea harengus</name>
    <name type="common">Atlantic herring</name>
    <dbReference type="NCBI Taxonomy" id="7950"/>
    <lineage>
        <taxon>Eukaryota</taxon>
        <taxon>Metazoa</taxon>
        <taxon>Chordata</taxon>
        <taxon>Craniata</taxon>
        <taxon>Vertebrata</taxon>
        <taxon>Euteleostomi</taxon>
        <taxon>Actinopterygii</taxon>
        <taxon>Neopterygii</taxon>
        <taxon>Teleostei</taxon>
        <taxon>Clupei</taxon>
        <taxon>Clupeiformes</taxon>
        <taxon>Clupeoidei</taxon>
        <taxon>Clupeidae</taxon>
        <taxon>Clupea</taxon>
    </lineage>
</organism>
<feature type="domain" description="Pyrin" evidence="3">
    <location>
        <begin position="46"/>
        <end position="104"/>
    </location>
</feature>
<dbReference type="InterPro" id="IPR000719">
    <property type="entry name" value="Prot_kinase_dom"/>
</dbReference>
<name>A0A8M1KL08_CLUHA</name>
<dbReference type="PROSITE" id="PS50011">
    <property type="entry name" value="PROTEIN_KINASE_DOM"/>
    <property type="match status" value="1"/>
</dbReference>
<evidence type="ECO:0000259" key="3">
    <source>
        <dbReference type="PROSITE" id="PS50824"/>
    </source>
</evidence>
<evidence type="ECO:0000313" key="4">
    <source>
        <dbReference type="Proteomes" id="UP000515152"/>
    </source>
</evidence>
<protein>
    <submittedName>
        <fullName evidence="5">Serine/threonine-protein kinase/endoribonuclease IRE2-like</fullName>
    </submittedName>
</protein>
<dbReference type="RefSeq" id="XP_042564557.1">
    <property type="nucleotide sequence ID" value="XM_042708623.1"/>
</dbReference>
<evidence type="ECO:0000256" key="1">
    <source>
        <dbReference type="SAM" id="MobiDB-lite"/>
    </source>
</evidence>
<feature type="compositionally biased region" description="Basic and acidic residues" evidence="1">
    <location>
        <begin position="504"/>
        <end position="522"/>
    </location>
</feature>
<feature type="region of interest" description="Disordered" evidence="1">
    <location>
        <begin position="504"/>
        <end position="526"/>
    </location>
</feature>
<feature type="region of interest" description="Disordered" evidence="1">
    <location>
        <begin position="121"/>
        <end position="150"/>
    </location>
</feature>
<dbReference type="GO" id="GO:0004521">
    <property type="term" value="F:RNA endonuclease activity"/>
    <property type="evidence" value="ECO:0007669"/>
    <property type="project" value="InterPro"/>
</dbReference>
<feature type="compositionally biased region" description="Polar residues" evidence="1">
    <location>
        <begin position="126"/>
        <end position="145"/>
    </location>
</feature>
<gene>
    <name evidence="5" type="primary">LOC116221735</name>
</gene>
<dbReference type="GO" id="GO:0070059">
    <property type="term" value="P:intrinsic apoptotic signaling pathway in response to endoplasmic reticulum stress"/>
    <property type="evidence" value="ECO:0007669"/>
    <property type="project" value="TreeGrafter"/>
</dbReference>
<reference evidence="5" key="1">
    <citation type="submission" date="2025-08" db="UniProtKB">
        <authorList>
            <consortium name="RefSeq"/>
        </authorList>
    </citation>
    <scope>IDENTIFICATION</scope>
</reference>
<feature type="domain" description="Protein kinase" evidence="2">
    <location>
        <begin position="206"/>
        <end position="474"/>
    </location>
</feature>
<dbReference type="PANTHER" id="PTHR13954">
    <property type="entry name" value="IRE1-RELATED"/>
    <property type="match status" value="1"/>
</dbReference>
<keyword evidence="4" id="KW-1185">Reference proteome</keyword>
<evidence type="ECO:0000259" key="2">
    <source>
        <dbReference type="PROSITE" id="PS50011"/>
    </source>
</evidence>
<dbReference type="Pfam" id="PF02758">
    <property type="entry name" value="PYRIN"/>
    <property type="match status" value="1"/>
</dbReference>
<evidence type="ECO:0000313" key="5">
    <source>
        <dbReference type="RefSeq" id="XP_042564557.1"/>
    </source>
</evidence>
<dbReference type="Proteomes" id="UP000515152">
    <property type="component" value="Chromosome 9"/>
</dbReference>
<dbReference type="GO" id="GO:0036498">
    <property type="term" value="P:IRE1-mediated unfolded protein response"/>
    <property type="evidence" value="ECO:0007669"/>
    <property type="project" value="TreeGrafter"/>
</dbReference>
<dbReference type="GeneID" id="116221735"/>
<sequence>MAVLPIFDQFKLTSCILERACAHASLCGSSPCYSAKLQLYKVAENMEDSSLMFGLLDDLSELELKRFKAHLSEDTLKGFARIPRGKLEKADVTDTVGLMKNCYGRGCMEMTQHILKTMGRRDPTEQFEQNSQDSSTGSTNQTVSGAGTGLTRDVHTLGLESTEEVNRLPSVATPSAPMASTTPTNRRNWIPCSKRWRKELEELANMEESKVMRVGGLTFVFDEERFQIALSGQTEVLLGLRDDGTEVAIKKMLKPNFKKLKQELEVLRKHRFNSLHVVQYLDFTSDSYCGHIAIQLCEFNLEEYIQKQKQPEDSERKRIAREFLEGLKDLHEKSMIHRDIKPRNVFIDIEGRVRLADFGISRILDPGQTTQVTDRAGTKYWEATEIIKPGQPGDQRRYKRSTDIQVAGMLVYYILSGGRHPFEDDLNCQAKISKGDYNLKHLKDVEAKDLVESMINDDPEKRPRITEVLKHPYFWEEDRKEMFLGALGNVREVEKYKDFSNDENLAEKKQGEKKQGEKEEKSFSTWKTQVSTHAHAHAQTDTYTHRFAFIHLVDVLMY</sequence>
<dbReference type="Pfam" id="PF00069">
    <property type="entry name" value="Pkinase"/>
    <property type="match status" value="1"/>
</dbReference>
<dbReference type="GO" id="GO:0005524">
    <property type="term" value="F:ATP binding"/>
    <property type="evidence" value="ECO:0007669"/>
    <property type="project" value="InterPro"/>
</dbReference>
<dbReference type="GO" id="GO:0004674">
    <property type="term" value="F:protein serine/threonine kinase activity"/>
    <property type="evidence" value="ECO:0007669"/>
    <property type="project" value="InterPro"/>
</dbReference>
<dbReference type="InterPro" id="IPR008271">
    <property type="entry name" value="Ser/Thr_kinase_AS"/>
</dbReference>
<dbReference type="AlphaFoldDB" id="A0A8M1KL08"/>
<dbReference type="OrthoDB" id="63989at2759"/>
<dbReference type="InterPro" id="IPR045133">
    <property type="entry name" value="IRE1/2-like"/>
</dbReference>
<dbReference type="GO" id="GO:0051082">
    <property type="term" value="F:unfolded protein binding"/>
    <property type="evidence" value="ECO:0007669"/>
    <property type="project" value="TreeGrafter"/>
</dbReference>